<dbReference type="Pfam" id="PF13400">
    <property type="entry name" value="Tad"/>
    <property type="match status" value="1"/>
</dbReference>
<comment type="caution">
    <text evidence="2">The sequence shown here is derived from an EMBL/GenBank/DDBJ whole genome shotgun (WGS) entry which is preliminary data.</text>
</comment>
<evidence type="ECO:0000313" key="3">
    <source>
        <dbReference type="Proteomes" id="UP000321113"/>
    </source>
</evidence>
<dbReference type="AlphaFoldDB" id="A0A511QQG9"/>
<protein>
    <recommendedName>
        <fullName evidence="1">Putative Flp pilus-assembly TadG-like N-terminal domain-containing protein</fullName>
    </recommendedName>
</protein>
<accession>A0A511QQG9</accession>
<organism evidence="2 3">
    <name type="scientific">Vibrio superstes NBRC 103154</name>
    <dbReference type="NCBI Taxonomy" id="1219062"/>
    <lineage>
        <taxon>Bacteria</taxon>
        <taxon>Pseudomonadati</taxon>
        <taxon>Pseudomonadota</taxon>
        <taxon>Gammaproteobacteria</taxon>
        <taxon>Vibrionales</taxon>
        <taxon>Vibrionaceae</taxon>
        <taxon>Vibrio</taxon>
    </lineage>
</organism>
<gene>
    <name evidence="2" type="ORF">VSU01S_18500</name>
</gene>
<evidence type="ECO:0000259" key="1">
    <source>
        <dbReference type="Pfam" id="PF13400"/>
    </source>
</evidence>
<proteinExistence type="predicted"/>
<evidence type="ECO:0000313" key="2">
    <source>
        <dbReference type="EMBL" id="GEM79605.1"/>
    </source>
</evidence>
<dbReference type="Proteomes" id="UP000321113">
    <property type="component" value="Unassembled WGS sequence"/>
</dbReference>
<reference evidence="2 3" key="1">
    <citation type="submission" date="2019-07" db="EMBL/GenBank/DDBJ databases">
        <title>Whole genome shotgun sequence of Vibrio superstes NBRC 103154.</title>
        <authorList>
            <person name="Hosoyama A."/>
            <person name="Uohara A."/>
            <person name="Ohji S."/>
            <person name="Ichikawa N."/>
        </authorList>
    </citation>
    <scope>NUCLEOTIDE SEQUENCE [LARGE SCALE GENOMIC DNA]</scope>
    <source>
        <strain evidence="2 3">NBRC 103154</strain>
    </source>
</reference>
<dbReference type="InterPro" id="IPR028087">
    <property type="entry name" value="Tad_N"/>
</dbReference>
<dbReference type="EMBL" id="BJXK01000006">
    <property type="protein sequence ID" value="GEM79605.1"/>
    <property type="molecule type" value="Genomic_DNA"/>
</dbReference>
<sequence>MLIGFAALAIDINHMILNKSRVQNGVDSAALSASVAIDNGATINQASAAAMETIKEMASANGNNELNFGVSASSSNTSSNREHVYTFADGTNIKIQFSNDPTSFNASEPFQTTRDIYTRVAVSGHNLDSYLIQAFGISKSVNASAVSGRSSGIENTGNIAPIGLCGDSGGTPGGDFWGYNFGQEYQLSGKTSDNSNCNGNNCDDSTDGSGDVGPGNYNYLDLGAYSDESDKGGGASDLEKALAGAPLDDTELGGIKDYAVGDFVLPKTGVSEGKAKSGINSRFEASKNSSFPAPDDDVTSDNLTDYQSTLNNVGNGRRLVVMPIINCDPSTSGSSSSMEILAFACIFLSQKYDKQTLYGKFYDGCSLSNGGVGNDPTATGPYKIQLYRDPYAGDS</sequence>
<feature type="domain" description="Putative Flp pilus-assembly TadG-like N-terminal" evidence="1">
    <location>
        <begin position="2"/>
        <end position="33"/>
    </location>
</feature>
<keyword evidence="3" id="KW-1185">Reference proteome</keyword>
<name>A0A511QQG9_9VIBR</name>